<comment type="caution">
    <text evidence="1">The sequence shown here is derived from an EMBL/GenBank/DDBJ whole genome shotgun (WGS) entry which is preliminary data.</text>
</comment>
<dbReference type="Pfam" id="PF12306">
    <property type="entry name" value="PixA"/>
    <property type="match status" value="1"/>
</dbReference>
<organism evidence="1 2">
    <name type="scientific">Sphingomonas trueperi</name>
    <dbReference type="NCBI Taxonomy" id="53317"/>
    <lineage>
        <taxon>Bacteria</taxon>
        <taxon>Pseudomonadati</taxon>
        <taxon>Pseudomonadota</taxon>
        <taxon>Alphaproteobacteria</taxon>
        <taxon>Sphingomonadales</taxon>
        <taxon>Sphingomonadaceae</taxon>
        <taxon>Sphingomonas</taxon>
    </lineage>
</organism>
<dbReference type="EMBL" id="JAATJB010000021">
    <property type="protein sequence ID" value="NJB99771.1"/>
    <property type="molecule type" value="Genomic_DNA"/>
</dbReference>
<evidence type="ECO:0000313" key="1">
    <source>
        <dbReference type="EMBL" id="NJB99771.1"/>
    </source>
</evidence>
<dbReference type="RefSeq" id="WP_125975363.1">
    <property type="nucleotide sequence ID" value="NZ_BAAADY010000031.1"/>
</dbReference>
<dbReference type="Proteomes" id="UP000531251">
    <property type="component" value="Unassembled WGS sequence"/>
</dbReference>
<sequence length="193" mass="20913">MIEAHDKGERRMAQINIVMVFDAQAVLSAGSPSSSSTQPTGLAHPPSPPYFAYMITEQQYLAQPVQNAGNATPNLIINATVGDTVNWYAVTLSGDQPTYCIPYNITQFSGSTVMTTPIGLTAQPTVPVPPPQQSTSNPTWTATQQYQYFMTSNVLSPGTEGYQVWFQVVQMGTSGSLSTLGYYYWDPSVQVLG</sequence>
<protein>
    <recommendedName>
        <fullName evidence="3">Inclusion body protein</fullName>
    </recommendedName>
</protein>
<evidence type="ECO:0008006" key="3">
    <source>
        <dbReference type="Google" id="ProtNLM"/>
    </source>
</evidence>
<dbReference type="InterPro" id="IPR021087">
    <property type="entry name" value="Uncharacterised_PixA/AidA"/>
</dbReference>
<dbReference type="AlphaFoldDB" id="A0A7X5Y5J2"/>
<keyword evidence="2" id="KW-1185">Reference proteome</keyword>
<gene>
    <name evidence="1" type="ORF">GGR89_004117</name>
</gene>
<evidence type="ECO:0000313" key="2">
    <source>
        <dbReference type="Proteomes" id="UP000531251"/>
    </source>
</evidence>
<reference evidence="1 2" key="1">
    <citation type="submission" date="2020-03" db="EMBL/GenBank/DDBJ databases">
        <title>Genomic Encyclopedia of Type Strains, Phase IV (KMG-IV): sequencing the most valuable type-strain genomes for metagenomic binning, comparative biology and taxonomic classification.</title>
        <authorList>
            <person name="Goeker M."/>
        </authorList>
    </citation>
    <scope>NUCLEOTIDE SEQUENCE [LARGE SCALE GENOMIC DNA]</scope>
    <source>
        <strain evidence="1 2">DSM 7225</strain>
    </source>
</reference>
<accession>A0A7X5Y5J2</accession>
<dbReference type="InterPro" id="IPR038712">
    <property type="entry name" value="PixA-like_sf"/>
</dbReference>
<dbReference type="Gene3D" id="2.60.40.3910">
    <property type="entry name" value="Inclusion body protein"/>
    <property type="match status" value="1"/>
</dbReference>
<proteinExistence type="predicted"/>
<name>A0A7X5Y5J2_9SPHN</name>